<name>A0A4W5MQ48_9TELE</name>
<dbReference type="GeneTree" id="ENSGT00920000150426"/>
<protein>
    <submittedName>
        <fullName evidence="2">Uncharacterized protein</fullName>
    </submittedName>
</protein>
<keyword evidence="3" id="KW-1185">Reference proteome</keyword>
<dbReference type="Ensembl" id="ENSHHUT00000041476.1">
    <property type="protein sequence ID" value="ENSHHUP00000039928.1"/>
    <property type="gene ID" value="ENSHHUG00000024744.1"/>
</dbReference>
<dbReference type="PANTHER" id="PTHR14726:SF1">
    <property type="entry name" value="JHY PROTEIN HOMOLOG"/>
    <property type="match status" value="1"/>
</dbReference>
<dbReference type="PANTHER" id="PTHR14726">
    <property type="entry name" value="JHY PROTEIN HOMOLOG"/>
    <property type="match status" value="1"/>
</dbReference>
<dbReference type="AlphaFoldDB" id="A0A4W5MQ48"/>
<accession>A0A4W5MQ48</accession>
<dbReference type="STRING" id="62062.ENSHHUP00000039928"/>
<sequence length="283" mass="32282">MKPCPLKPEVGLSLWDSAESDTESLVQERDYQLELQRRIGGESGDQNMTQPQEEDTDSSCLKEEDEGELHVYDSLEMCYLLKSLLKHIHYDDTYAELRYDPNWRTNLEGARQFDKMTPQRPLEEGSYNSDEQSEESQSERGQELSGSVGYRYIFARSPALVSPAFSYHLHQNQVIGDSFGTVAEKQLQNSMSSKSNGSRHLSCRKPDKPREDIIERNRVTLGINAAKQGSYLRAHAQQKVKSDSQNKVGLYGSKSKLVFGPWLHFIQEIKGRSHQISQSFGKR</sequence>
<feature type="compositionally biased region" description="Acidic residues" evidence="1">
    <location>
        <begin position="52"/>
        <end position="65"/>
    </location>
</feature>
<reference evidence="3" key="1">
    <citation type="submission" date="2018-06" db="EMBL/GenBank/DDBJ databases">
        <title>Genome assembly of Danube salmon.</title>
        <authorList>
            <person name="Macqueen D.J."/>
            <person name="Gundappa M.K."/>
        </authorList>
    </citation>
    <scope>NUCLEOTIDE SEQUENCE [LARGE SCALE GENOMIC DNA]</scope>
</reference>
<dbReference type="GO" id="GO:0035082">
    <property type="term" value="P:axoneme assembly"/>
    <property type="evidence" value="ECO:0007669"/>
    <property type="project" value="TreeGrafter"/>
</dbReference>
<feature type="region of interest" description="Disordered" evidence="1">
    <location>
        <begin position="110"/>
        <end position="143"/>
    </location>
</feature>
<proteinExistence type="predicted"/>
<evidence type="ECO:0000313" key="3">
    <source>
        <dbReference type="Proteomes" id="UP000314982"/>
    </source>
</evidence>
<evidence type="ECO:0000313" key="2">
    <source>
        <dbReference type="Ensembl" id="ENSHHUP00000039928.1"/>
    </source>
</evidence>
<reference evidence="2" key="2">
    <citation type="submission" date="2025-08" db="UniProtKB">
        <authorList>
            <consortium name="Ensembl"/>
        </authorList>
    </citation>
    <scope>IDENTIFICATION</scope>
</reference>
<organism evidence="2 3">
    <name type="scientific">Hucho hucho</name>
    <name type="common">huchen</name>
    <dbReference type="NCBI Taxonomy" id="62062"/>
    <lineage>
        <taxon>Eukaryota</taxon>
        <taxon>Metazoa</taxon>
        <taxon>Chordata</taxon>
        <taxon>Craniata</taxon>
        <taxon>Vertebrata</taxon>
        <taxon>Euteleostomi</taxon>
        <taxon>Actinopterygii</taxon>
        <taxon>Neopterygii</taxon>
        <taxon>Teleostei</taxon>
        <taxon>Protacanthopterygii</taxon>
        <taxon>Salmoniformes</taxon>
        <taxon>Salmonidae</taxon>
        <taxon>Salmoninae</taxon>
        <taxon>Hucho</taxon>
    </lineage>
</organism>
<dbReference type="InterPro" id="IPR027968">
    <property type="entry name" value="JHY"/>
</dbReference>
<reference evidence="2" key="3">
    <citation type="submission" date="2025-09" db="UniProtKB">
        <authorList>
            <consortium name="Ensembl"/>
        </authorList>
    </citation>
    <scope>IDENTIFICATION</scope>
</reference>
<feature type="region of interest" description="Disordered" evidence="1">
    <location>
        <begin position="36"/>
        <end position="65"/>
    </location>
</feature>
<dbReference type="Proteomes" id="UP000314982">
    <property type="component" value="Unassembled WGS sequence"/>
</dbReference>
<evidence type="ECO:0000256" key="1">
    <source>
        <dbReference type="SAM" id="MobiDB-lite"/>
    </source>
</evidence>